<dbReference type="Proteomes" id="UP000634672">
    <property type="component" value="Unassembled WGS sequence"/>
</dbReference>
<proteinExistence type="predicted"/>
<organism evidence="4 5">
    <name type="scientific">Hungatella hominis</name>
    <dbReference type="NCBI Taxonomy" id="2763050"/>
    <lineage>
        <taxon>Bacteria</taxon>
        <taxon>Bacillati</taxon>
        <taxon>Bacillota</taxon>
        <taxon>Clostridia</taxon>
        <taxon>Lachnospirales</taxon>
        <taxon>Lachnospiraceae</taxon>
        <taxon>Hungatella</taxon>
    </lineage>
</organism>
<dbReference type="InterPro" id="IPR013783">
    <property type="entry name" value="Ig-like_fold"/>
</dbReference>
<feature type="repeat" description="Cell wall-binding" evidence="2">
    <location>
        <begin position="145"/>
        <end position="164"/>
    </location>
</feature>
<evidence type="ECO:0000256" key="1">
    <source>
        <dbReference type="ARBA" id="ARBA00022737"/>
    </source>
</evidence>
<sequence>MAKYALAGYYRTDELKPGEEKDVTVHINERSLSYWNTDGELQEQSDGTTGKWKVAEGTRVVYVGASSDNLLLEQTVDVTAESSNGSNSSGSSGSSSAVTGSVAGSWKQDSNGWWYSYAKGGYASGKWEQIQNQWYYFDTVNCNMVTGWLELNENWYYFNESTANQATYTFNEEKGTWVYSNDSAIPYGAMYANRETPDGYYVNSNGERSN</sequence>
<dbReference type="Pfam" id="PF14310">
    <property type="entry name" value="Fn3-like"/>
    <property type="match status" value="1"/>
</dbReference>
<protein>
    <submittedName>
        <fullName evidence="4">Fibronectin type III-like domain-contianing protein</fullName>
    </submittedName>
</protein>
<accession>A0ABR7H4V7</accession>
<dbReference type="RefSeq" id="WP_187021099.1">
    <property type="nucleotide sequence ID" value="NZ_JACOPB010000003.1"/>
</dbReference>
<gene>
    <name evidence="4" type="ORF">H8S75_09680</name>
</gene>
<evidence type="ECO:0000313" key="5">
    <source>
        <dbReference type="Proteomes" id="UP000634672"/>
    </source>
</evidence>
<dbReference type="Gene3D" id="2.10.270.10">
    <property type="entry name" value="Cholin Binding"/>
    <property type="match status" value="1"/>
</dbReference>
<dbReference type="SMART" id="SM01217">
    <property type="entry name" value="Fn3_like"/>
    <property type="match status" value="1"/>
</dbReference>
<dbReference type="EMBL" id="JACOPB010000003">
    <property type="protein sequence ID" value="MBC5708220.1"/>
    <property type="molecule type" value="Genomic_DNA"/>
</dbReference>
<evidence type="ECO:0000259" key="3">
    <source>
        <dbReference type="SMART" id="SM01217"/>
    </source>
</evidence>
<evidence type="ECO:0000256" key="2">
    <source>
        <dbReference type="PROSITE-ProRule" id="PRU00591"/>
    </source>
</evidence>
<evidence type="ECO:0000313" key="4">
    <source>
        <dbReference type="EMBL" id="MBC5708220.1"/>
    </source>
</evidence>
<comment type="caution">
    <text evidence="4">The sequence shown here is derived from an EMBL/GenBank/DDBJ whole genome shotgun (WGS) entry which is preliminary data.</text>
</comment>
<name>A0ABR7H4V7_9FIRM</name>
<reference evidence="4 5" key="1">
    <citation type="submission" date="2020-08" db="EMBL/GenBank/DDBJ databases">
        <title>Genome public.</title>
        <authorList>
            <person name="Liu C."/>
            <person name="Sun Q."/>
        </authorList>
    </citation>
    <scope>NUCLEOTIDE SEQUENCE [LARGE SCALE GENOMIC DNA]</scope>
    <source>
        <strain evidence="4 5">NSJ-66</strain>
    </source>
</reference>
<feature type="domain" description="Fibronectin type III-like" evidence="3">
    <location>
        <begin position="3"/>
        <end position="67"/>
    </location>
</feature>
<dbReference type="PROSITE" id="PS51170">
    <property type="entry name" value="CW"/>
    <property type="match status" value="1"/>
</dbReference>
<dbReference type="Pfam" id="PF19127">
    <property type="entry name" value="Choline_bind_3"/>
    <property type="match status" value="1"/>
</dbReference>
<keyword evidence="1" id="KW-0677">Repeat</keyword>
<dbReference type="InterPro" id="IPR018337">
    <property type="entry name" value="Cell_wall/Cho-bd_repeat"/>
</dbReference>
<dbReference type="Gene3D" id="2.60.40.10">
    <property type="entry name" value="Immunoglobulins"/>
    <property type="match status" value="1"/>
</dbReference>
<keyword evidence="5" id="KW-1185">Reference proteome</keyword>
<dbReference type="SUPFAM" id="SSF69360">
    <property type="entry name" value="Cell wall binding repeat"/>
    <property type="match status" value="1"/>
</dbReference>
<dbReference type="InterPro" id="IPR026891">
    <property type="entry name" value="Fn3-like"/>
</dbReference>